<evidence type="ECO:0000313" key="1">
    <source>
        <dbReference type="EMBL" id="ABE56278.1"/>
    </source>
</evidence>
<dbReference type="OrthoDB" id="9762853at2"/>
<keyword evidence="2" id="KW-1185">Reference proteome</keyword>
<dbReference type="Proteomes" id="UP000001982">
    <property type="component" value="Chromosome"/>
</dbReference>
<dbReference type="eggNOG" id="COG3299">
    <property type="taxonomic scope" value="Bacteria"/>
</dbReference>
<dbReference type="STRING" id="318161.Sden_3000"/>
<gene>
    <name evidence="1" type="ordered locus">Sden_3000</name>
</gene>
<reference evidence="1 2" key="1">
    <citation type="submission" date="2006-03" db="EMBL/GenBank/DDBJ databases">
        <title>Complete sequence of Shewanella denitrificans OS217.</title>
        <authorList>
            <consortium name="US DOE Joint Genome Institute"/>
            <person name="Copeland A."/>
            <person name="Lucas S."/>
            <person name="Lapidus A."/>
            <person name="Barry K."/>
            <person name="Detter J.C."/>
            <person name="Glavina del Rio T."/>
            <person name="Hammon N."/>
            <person name="Israni S."/>
            <person name="Dalin E."/>
            <person name="Tice H."/>
            <person name="Pitluck S."/>
            <person name="Brettin T."/>
            <person name="Bruce D."/>
            <person name="Han C."/>
            <person name="Tapia R."/>
            <person name="Gilna P."/>
            <person name="Kiss H."/>
            <person name="Schmutz J."/>
            <person name="Larimer F."/>
            <person name="Land M."/>
            <person name="Hauser L."/>
            <person name="Kyrpides N."/>
            <person name="Lykidis A."/>
            <person name="Richardson P."/>
        </authorList>
    </citation>
    <scope>NUCLEOTIDE SEQUENCE [LARGE SCALE GENOMIC DNA]</scope>
    <source>
        <strain evidence="2">OS217 / ATCC BAA-1090 / DSM 15013</strain>
    </source>
</reference>
<dbReference type="EMBL" id="CP000302">
    <property type="protein sequence ID" value="ABE56278.1"/>
    <property type="molecule type" value="Genomic_DNA"/>
</dbReference>
<dbReference type="HOGENOM" id="CLU_006486_0_0_6"/>
<sequence length="1413" mass="158694">MNSNALSRTQAQSLTLGSRQCDRLSDALLAGHFDVDEMSFETLLVLAKQIAAKLHFYNLDNHRDGSWEPMFLGNELVIIAMLQTINTRRKTMEFEEQLKGDIDQSIGIIIEIFSQIDVSYRALKTSDSKAAHELCLKISSVIDKKLLEQLQAFKSIAAGANSTNKPQMAQMAQFIASLDPLWGMEAQQEEGGKELSPQLQVSTLRQCFTTLLNVVRFLQTDIHIYIQDLKKQSDHAPALGLLMAFLKLYRLSQQELNRFTMKHLDFYYQKLLKFTPEQPKPESCYLVFNPSKGLTKPCVLPKGTELTCGKNAQLEDIIFALDEDLLLSNIKVSSVLSLFLHRDPLISPESELHYVTQVVKNRLDLDAKSVTEDHFPTFGANSLLGSKNRHPAELGFGISAPILNLKEGRRDISLVIALTEYQQINAHSLYQLVMTNNPTQKLQLLAGIFSELLSSEASNELASLQGSVQPKGDGLNAYTQLFIDTLKPWQRNAIFGASAAGARQVIYKHYLLTLLELATSEAHFYRTLGRIFSRHTLACLECCGQKDSAPDADGSQQLKQSQQLKKPAWLTQLDIHVIEEKAKQYNESSGLSRLLRLLKQDQLRTFYELYETMFEIKISTQDGWLEIGSYRVKPLNNKIKGDDLGLYGFQFDIPLSADIAAIVPCDPAVHGDKWPSGEPCIQFSIKPLSTFFPYSIFRNLILSAVNIDVTVKGVTELVAYNNHGRLDPSKTFVPFGALPTLHSYLILGSEEMAIKHIKDIEINIDWAQLPMGFGGFREHYLGYSHGYTNQSFKANIQVLRDGNWVSGSQNKRFNLFDTQASSEKPLAHKCLSTSVVNEFKPVTRGRAELEFDYNLKSRNGFIKLALTAPQPAFGHQEYPSLLTQTLLTNAKSKRPVALPNAPYTPTIDKLSLNYHGETVIFLHPLNQTKNLAHHSVTHIHPFGFQQIYPLNESRRQGEQQTLFPRYGYDGNLFIGLVASALADEISLFFQFDEKANLNRSEGGSDIRWSYLVDNHWHAFSERQIISDSTSGFITSGIVTLKLPNTMTANNSVMPSGQYWIRASANRDLSCYGRCLSVSAHGAKVTRQLRSDESGESLKGLQSWKPMQAIVGLGQISQLTPSFAGRTFEGERKFKQRVNERLRHKGRAVSPWDYERLILQEFPDVDRVKCFANLKYCTQGTFPGHILILVRLNVPHCGHTPCDNFHASSEMLNRIQKYISGLCSAFVKLDVRNPIYESLQVRCAVKFTQGEHPGSAISKLNQELCDFLCPWSERGNGGFGWALKIQDITAFIRHRPYIKFVTQVSALQIVAGEQGELVNYRLIDSVNAKGMTPEASATEPLIQGSAPWCLLMPFSHHVIDLVDDEYERVARVTGVDELEVGGNFIVSDGPSIYEERDEARDDARLNQKGSQHNG</sequence>
<organism evidence="1 2">
    <name type="scientific">Shewanella denitrificans (strain OS217 / ATCC BAA-1090 / DSM 15013)</name>
    <dbReference type="NCBI Taxonomy" id="318161"/>
    <lineage>
        <taxon>Bacteria</taxon>
        <taxon>Pseudomonadati</taxon>
        <taxon>Pseudomonadota</taxon>
        <taxon>Gammaproteobacteria</taxon>
        <taxon>Alteromonadales</taxon>
        <taxon>Shewanellaceae</taxon>
        <taxon>Shewanella</taxon>
    </lineage>
</organism>
<evidence type="ECO:0008006" key="3">
    <source>
        <dbReference type="Google" id="ProtNLM"/>
    </source>
</evidence>
<accession>Q12JU8</accession>
<dbReference type="RefSeq" id="WP_011497426.1">
    <property type="nucleotide sequence ID" value="NC_007954.1"/>
</dbReference>
<proteinExistence type="predicted"/>
<name>Q12JU8_SHEDO</name>
<dbReference type="KEGG" id="sdn:Sden_3000"/>
<evidence type="ECO:0000313" key="2">
    <source>
        <dbReference type="Proteomes" id="UP000001982"/>
    </source>
</evidence>
<protein>
    <recommendedName>
        <fullName evidence="3">Baseplate protein J-like domain-containing protein</fullName>
    </recommendedName>
</protein>